<dbReference type="CDD" id="cd00093">
    <property type="entry name" value="HTH_XRE"/>
    <property type="match status" value="1"/>
</dbReference>
<dbReference type="GO" id="GO:0003677">
    <property type="term" value="F:DNA binding"/>
    <property type="evidence" value="ECO:0007669"/>
    <property type="project" value="InterPro"/>
</dbReference>
<protein>
    <recommendedName>
        <fullName evidence="1">HTH cro/C1-type domain-containing protein</fullName>
    </recommendedName>
</protein>
<dbReference type="Gene3D" id="1.10.260.40">
    <property type="entry name" value="lambda repressor-like DNA-binding domains"/>
    <property type="match status" value="1"/>
</dbReference>
<reference evidence="2 3" key="1">
    <citation type="submission" date="2015-10" db="EMBL/GenBank/DDBJ databases">
        <title>Genome sequence of Chryseobacterium greenlandense.</title>
        <authorList>
            <person name="Newman J."/>
            <person name="Fischer K."/>
            <person name="Miller J."/>
        </authorList>
    </citation>
    <scope>NUCLEOTIDE SEQUENCE [LARGE SCALE GENOMIC DNA]</scope>
    <source>
        <strain evidence="2 3">UMB34</strain>
    </source>
</reference>
<comment type="caution">
    <text evidence="2">The sequence shown here is derived from an EMBL/GenBank/DDBJ whole genome shotgun (WGS) entry which is preliminary data.</text>
</comment>
<evidence type="ECO:0000313" key="2">
    <source>
        <dbReference type="EMBL" id="KUJ56241.1"/>
    </source>
</evidence>
<dbReference type="SUPFAM" id="SSF47413">
    <property type="entry name" value="lambda repressor-like DNA-binding domains"/>
    <property type="match status" value="1"/>
</dbReference>
<dbReference type="SMART" id="SM00530">
    <property type="entry name" value="HTH_XRE"/>
    <property type="match status" value="1"/>
</dbReference>
<dbReference type="EMBL" id="LMAI01000004">
    <property type="protein sequence ID" value="KUJ56241.1"/>
    <property type="molecule type" value="Genomic_DNA"/>
</dbReference>
<feature type="domain" description="HTH cro/C1-type" evidence="1">
    <location>
        <begin position="16"/>
        <end position="70"/>
    </location>
</feature>
<dbReference type="Pfam" id="PF12844">
    <property type="entry name" value="HTH_19"/>
    <property type="match status" value="1"/>
</dbReference>
<accession>A0A101CH97</accession>
<evidence type="ECO:0000313" key="3">
    <source>
        <dbReference type="Proteomes" id="UP000054388"/>
    </source>
</evidence>
<proteinExistence type="predicted"/>
<dbReference type="AlphaFoldDB" id="A0A101CH97"/>
<dbReference type="PROSITE" id="PS50943">
    <property type="entry name" value="HTH_CROC1"/>
    <property type="match status" value="1"/>
</dbReference>
<dbReference type="Proteomes" id="UP000054388">
    <property type="component" value="Unassembled WGS sequence"/>
</dbReference>
<gene>
    <name evidence="2" type="ORF">AR686_06610</name>
</gene>
<dbReference type="InterPro" id="IPR001387">
    <property type="entry name" value="Cro/C1-type_HTH"/>
</dbReference>
<organism evidence="2 3">
    <name type="scientific">Chryseobacterium aquaticum subsp. greenlandense</name>
    <dbReference type="NCBI Taxonomy" id="345663"/>
    <lineage>
        <taxon>Bacteria</taxon>
        <taxon>Pseudomonadati</taxon>
        <taxon>Bacteroidota</taxon>
        <taxon>Flavobacteriia</taxon>
        <taxon>Flavobacteriales</taxon>
        <taxon>Weeksellaceae</taxon>
        <taxon>Chryseobacterium group</taxon>
        <taxon>Chryseobacterium</taxon>
    </lineage>
</organism>
<sequence length="176" mass="20458">MIYNLKSENQKIRDLIRNYREHYKCSRKEIAHLTKLREALYTSIENGKGNIDFDRTAIIAKIYGLSLLDFINPKQKIPQIKFLPAATKKVALKNKNKQIPISKINLNLPEKIRLVLDSKQLSKQFTTMDIKSFLPQDLQQEIATSRIADTINRKGFEDLVEVGKIGRSKLYELKRK</sequence>
<dbReference type="InterPro" id="IPR010982">
    <property type="entry name" value="Lambda_DNA-bd_dom_sf"/>
</dbReference>
<name>A0A101CH97_9FLAO</name>
<evidence type="ECO:0000259" key="1">
    <source>
        <dbReference type="PROSITE" id="PS50943"/>
    </source>
</evidence>